<name>A0ACB9C054_ARCLA</name>
<accession>A0ACB9C054</accession>
<gene>
    <name evidence="1" type="ORF">L6452_16314</name>
</gene>
<dbReference type="EMBL" id="CM042051">
    <property type="protein sequence ID" value="KAI3727696.1"/>
    <property type="molecule type" value="Genomic_DNA"/>
</dbReference>
<dbReference type="Proteomes" id="UP001055879">
    <property type="component" value="Linkage Group LG05"/>
</dbReference>
<evidence type="ECO:0000313" key="1">
    <source>
        <dbReference type="EMBL" id="KAI3727696.1"/>
    </source>
</evidence>
<keyword evidence="2" id="KW-1185">Reference proteome</keyword>
<reference evidence="1 2" key="2">
    <citation type="journal article" date="2022" name="Mol. Ecol. Resour.">
        <title>The genomes of chicory, endive, great burdock and yacon provide insights into Asteraceae paleo-polyploidization history and plant inulin production.</title>
        <authorList>
            <person name="Fan W."/>
            <person name="Wang S."/>
            <person name="Wang H."/>
            <person name="Wang A."/>
            <person name="Jiang F."/>
            <person name="Liu H."/>
            <person name="Zhao H."/>
            <person name="Xu D."/>
            <person name="Zhang Y."/>
        </authorList>
    </citation>
    <scope>NUCLEOTIDE SEQUENCE [LARGE SCALE GENOMIC DNA]</scope>
    <source>
        <strain evidence="2">cv. Niubang</strain>
    </source>
</reference>
<evidence type="ECO:0000313" key="2">
    <source>
        <dbReference type="Proteomes" id="UP001055879"/>
    </source>
</evidence>
<proteinExistence type="predicted"/>
<reference evidence="2" key="1">
    <citation type="journal article" date="2022" name="Mol. Ecol. Resour.">
        <title>The genomes of chicory, endive, great burdock and yacon provide insights into Asteraceae palaeo-polyploidization history and plant inulin production.</title>
        <authorList>
            <person name="Fan W."/>
            <person name="Wang S."/>
            <person name="Wang H."/>
            <person name="Wang A."/>
            <person name="Jiang F."/>
            <person name="Liu H."/>
            <person name="Zhao H."/>
            <person name="Xu D."/>
            <person name="Zhang Y."/>
        </authorList>
    </citation>
    <scope>NUCLEOTIDE SEQUENCE [LARGE SCALE GENOMIC DNA]</scope>
    <source>
        <strain evidence="2">cv. Niubang</strain>
    </source>
</reference>
<comment type="caution">
    <text evidence="1">The sequence shown here is derived from an EMBL/GenBank/DDBJ whole genome shotgun (WGS) entry which is preliminary data.</text>
</comment>
<protein>
    <submittedName>
        <fullName evidence="1">Uncharacterized protein</fullName>
    </submittedName>
</protein>
<organism evidence="1 2">
    <name type="scientific">Arctium lappa</name>
    <name type="common">Greater burdock</name>
    <name type="synonym">Lappa major</name>
    <dbReference type="NCBI Taxonomy" id="4217"/>
    <lineage>
        <taxon>Eukaryota</taxon>
        <taxon>Viridiplantae</taxon>
        <taxon>Streptophyta</taxon>
        <taxon>Embryophyta</taxon>
        <taxon>Tracheophyta</taxon>
        <taxon>Spermatophyta</taxon>
        <taxon>Magnoliopsida</taxon>
        <taxon>eudicotyledons</taxon>
        <taxon>Gunneridae</taxon>
        <taxon>Pentapetalae</taxon>
        <taxon>asterids</taxon>
        <taxon>campanulids</taxon>
        <taxon>Asterales</taxon>
        <taxon>Asteraceae</taxon>
        <taxon>Carduoideae</taxon>
        <taxon>Cardueae</taxon>
        <taxon>Arctiinae</taxon>
        <taxon>Arctium</taxon>
    </lineage>
</organism>
<sequence length="412" mass="44577">MEGNNLNNRDRKGKAKVVSTSEDVQEHMSFPNEGTSIFEEGNGSENKDPKKEAIAGGSSSDAQETIPQDQPFLVDLPVPDHVVRPAVVNISNPPIRVEEGDALVSQADEGSADERSRTRTFPCRYCTKQFSSAQALGGHQNSHKHEREFAKRQRVHAYGYMPYNYGRLPNSLTLGPPQLRSYNANNFTLARPPLGYPYSMLGFPNTQYPRSTIGLTLGHFDLSSSMLFNTTQLPVYDIHRTTNPYTRNNGNDNHTSGNFNSMGIAGGGEGGILGGFQGTHGNNRSTWHDFNSMGMAGSRESGGTTQGLLPLNENSRFPADGFDATGASSDLFRTLFGPSQGENNVRDQDTIEVCGESDGTTDLLSRVGMDSGIDGESNGGSSNRETDVVDGALDLLSRVGVTDPANEEQNDD</sequence>